<keyword evidence="1 5" id="KW-0479">Metal-binding</keyword>
<evidence type="ECO:0000259" key="8">
    <source>
        <dbReference type="Pfam" id="PF21621"/>
    </source>
</evidence>
<dbReference type="Pfam" id="PF21621">
    <property type="entry name" value="MPI_cupin_dom"/>
    <property type="match status" value="1"/>
</dbReference>
<protein>
    <recommendedName>
        <fullName evidence="3">Phosphohexomutase</fullName>
    </recommendedName>
    <alternativeName>
        <fullName evidence="4">Phosphomannose isomerase</fullName>
    </alternativeName>
</protein>
<keyword evidence="10" id="KW-1185">Reference proteome</keyword>
<reference evidence="9 10" key="1">
    <citation type="submission" date="2018-05" db="EMBL/GenBank/DDBJ databases">
        <title>Genomic Encyclopedia of Type Strains, Phase IV (KMG-IV): sequencing the most valuable type-strain genomes for metagenomic binning, comparative biology and taxonomic classification.</title>
        <authorList>
            <person name="Goeker M."/>
        </authorList>
    </citation>
    <scope>NUCLEOTIDE SEQUENCE [LARGE SCALE GENOMIC DNA]</scope>
    <source>
        <strain evidence="9 10">DSM 24906</strain>
    </source>
</reference>
<organism evidence="9 10">
    <name type="scientific">Oceanotoga teriensis</name>
    <dbReference type="NCBI Taxonomy" id="515440"/>
    <lineage>
        <taxon>Bacteria</taxon>
        <taxon>Thermotogati</taxon>
        <taxon>Thermotogota</taxon>
        <taxon>Thermotogae</taxon>
        <taxon>Petrotogales</taxon>
        <taxon>Petrotogaceae</taxon>
        <taxon>Oceanotoga</taxon>
    </lineage>
</organism>
<accession>A0AA45HI54</accession>
<feature type="domain" description="Mannose-6-phosphate isomerase cupin" evidence="8">
    <location>
        <begin position="257"/>
        <end position="327"/>
    </location>
</feature>
<dbReference type="InterPro" id="IPR011051">
    <property type="entry name" value="RmlC_Cupin_sf"/>
</dbReference>
<dbReference type="Pfam" id="PF20511">
    <property type="entry name" value="PMI_typeI_cat"/>
    <property type="match status" value="1"/>
</dbReference>
<dbReference type="InterPro" id="IPR014710">
    <property type="entry name" value="RmlC-like_jellyroll"/>
</dbReference>
<feature type="active site" evidence="6">
    <location>
        <position position="211"/>
    </location>
</feature>
<keyword evidence="2 5" id="KW-0862">Zinc</keyword>
<comment type="cofactor">
    <cofactor evidence="5">
        <name>Zn(2+)</name>
        <dbReference type="ChEBI" id="CHEBI:29105"/>
    </cofactor>
    <text evidence="5">Binds 1 zinc ion per subunit.</text>
</comment>
<gene>
    <name evidence="9" type="ORF">C7380_11625</name>
</gene>
<dbReference type="InterPro" id="IPR051804">
    <property type="entry name" value="Carb_Metab_Reg_Kinase/Isom"/>
</dbReference>
<name>A0AA45HI54_9BACT</name>
<evidence type="ECO:0000256" key="4">
    <source>
        <dbReference type="ARBA" id="ARBA00030762"/>
    </source>
</evidence>
<comment type="caution">
    <text evidence="9">The sequence shown here is derived from an EMBL/GenBank/DDBJ whole genome shotgun (WGS) entry which is preliminary data.</text>
</comment>
<evidence type="ECO:0000256" key="2">
    <source>
        <dbReference type="ARBA" id="ARBA00022833"/>
    </source>
</evidence>
<dbReference type="PANTHER" id="PTHR42742:SF3">
    <property type="entry name" value="FRUCTOKINASE"/>
    <property type="match status" value="1"/>
</dbReference>
<dbReference type="PIRSF" id="PIRSF036894">
    <property type="entry name" value="PMI_Firm_short"/>
    <property type="match status" value="1"/>
</dbReference>
<evidence type="ECO:0000256" key="6">
    <source>
        <dbReference type="PIRSR" id="PIRSR036894-2"/>
    </source>
</evidence>
<dbReference type="AlphaFoldDB" id="A0AA45HI54"/>
<feature type="binding site" evidence="5">
    <location>
        <position position="134"/>
    </location>
    <ligand>
        <name>Zn(2+)</name>
        <dbReference type="ChEBI" id="CHEBI:29105"/>
    </ligand>
</feature>
<dbReference type="EMBL" id="QGGI01000016">
    <property type="protein sequence ID" value="PWJ89012.1"/>
    <property type="molecule type" value="Genomic_DNA"/>
</dbReference>
<dbReference type="InterPro" id="IPR014628">
    <property type="entry name" value="Man6P_isomerase_Firm_short"/>
</dbReference>
<feature type="domain" description="Phosphomannose isomerase type I catalytic" evidence="7">
    <location>
        <begin position="49"/>
        <end position="128"/>
    </location>
</feature>
<feature type="binding site" evidence="5">
    <location>
        <position position="191"/>
    </location>
    <ligand>
        <name>Zn(2+)</name>
        <dbReference type="ChEBI" id="CHEBI:29105"/>
    </ligand>
</feature>
<sequence length="331" mass="37818">MVYFKSKTPSKRRCLSLIMGDDLMYPLKFEFIPIKKIWAGKKLNNIKNVDKGIGITWDFSAHKTADCKIKNGKFKGETLTELIKNNSDDILGKNINQKDLVRVAYLDADEHLSIQVHPDNNYALKIENDNGKTETWYIVDADEGAYLYAGTSLKKKSEVIKAIEDNNLENFLNRIYVKKGDVVSIPAGTIHALGKGILAIEVGQNSNITYRLYDFGRGRDLDIKKSLDVIDIKSQGVIVKNIDIERENYVIRKTCKEVYTMNIIDVQKYYNGNEENKFKVYTCVNGEFNLKYKKECETIKNGESIFIAANFKNYLFEGLGTLIESYVTTNY</sequence>
<evidence type="ECO:0000256" key="3">
    <source>
        <dbReference type="ARBA" id="ARBA00029741"/>
    </source>
</evidence>
<evidence type="ECO:0000313" key="10">
    <source>
        <dbReference type="Proteomes" id="UP000245921"/>
    </source>
</evidence>
<evidence type="ECO:0000259" key="7">
    <source>
        <dbReference type="Pfam" id="PF20511"/>
    </source>
</evidence>
<feature type="binding site" evidence="5">
    <location>
        <position position="117"/>
    </location>
    <ligand>
        <name>Zn(2+)</name>
        <dbReference type="ChEBI" id="CHEBI:29105"/>
    </ligand>
</feature>
<dbReference type="SUPFAM" id="SSF51182">
    <property type="entry name" value="RmlC-like cupins"/>
    <property type="match status" value="1"/>
</dbReference>
<dbReference type="Proteomes" id="UP000245921">
    <property type="component" value="Unassembled WGS sequence"/>
</dbReference>
<dbReference type="InterPro" id="IPR046457">
    <property type="entry name" value="PMI_typeI_cat"/>
</dbReference>
<evidence type="ECO:0000256" key="1">
    <source>
        <dbReference type="ARBA" id="ARBA00022723"/>
    </source>
</evidence>
<dbReference type="InterPro" id="IPR049071">
    <property type="entry name" value="MPI_cupin_dom"/>
</dbReference>
<dbReference type="GO" id="GO:0008270">
    <property type="term" value="F:zinc ion binding"/>
    <property type="evidence" value="ECO:0007669"/>
    <property type="project" value="InterPro"/>
</dbReference>
<evidence type="ECO:0000313" key="9">
    <source>
        <dbReference type="EMBL" id="PWJ89012.1"/>
    </source>
</evidence>
<evidence type="ECO:0000256" key="5">
    <source>
        <dbReference type="PIRSR" id="PIRSR036894-1"/>
    </source>
</evidence>
<proteinExistence type="predicted"/>
<dbReference type="GO" id="GO:0005975">
    <property type="term" value="P:carbohydrate metabolic process"/>
    <property type="evidence" value="ECO:0007669"/>
    <property type="project" value="InterPro"/>
</dbReference>
<dbReference type="GO" id="GO:0004476">
    <property type="term" value="F:mannose-6-phosphate isomerase activity"/>
    <property type="evidence" value="ECO:0007669"/>
    <property type="project" value="InterPro"/>
</dbReference>
<dbReference type="PANTHER" id="PTHR42742">
    <property type="entry name" value="TRANSCRIPTIONAL REPRESSOR MPRA"/>
    <property type="match status" value="1"/>
</dbReference>
<dbReference type="Gene3D" id="2.60.120.10">
    <property type="entry name" value="Jelly Rolls"/>
    <property type="match status" value="2"/>
</dbReference>
<dbReference type="CDD" id="cd07010">
    <property type="entry name" value="cupin_PMI_type_I_N_bac"/>
    <property type="match status" value="1"/>
</dbReference>
<keyword evidence="9" id="KW-0413">Isomerase</keyword>